<feature type="compositionally biased region" description="Low complexity" evidence="3">
    <location>
        <begin position="294"/>
        <end position="315"/>
    </location>
</feature>
<accession>A0ABT4UJS1</accession>
<evidence type="ECO:0000259" key="4">
    <source>
        <dbReference type="Pfam" id="PF01551"/>
    </source>
</evidence>
<evidence type="ECO:0000256" key="3">
    <source>
        <dbReference type="SAM" id="MobiDB-lite"/>
    </source>
</evidence>
<feature type="compositionally biased region" description="Polar residues" evidence="3">
    <location>
        <begin position="333"/>
        <end position="342"/>
    </location>
</feature>
<evidence type="ECO:0000256" key="1">
    <source>
        <dbReference type="ARBA" id="ARBA00022729"/>
    </source>
</evidence>
<dbReference type="Gene3D" id="6.10.250.3150">
    <property type="match status" value="1"/>
</dbReference>
<dbReference type="PANTHER" id="PTHR21666:SF289">
    <property type="entry name" value="L-ALA--D-GLU ENDOPEPTIDASE"/>
    <property type="match status" value="1"/>
</dbReference>
<evidence type="ECO:0000256" key="2">
    <source>
        <dbReference type="SAM" id="Coils"/>
    </source>
</evidence>
<dbReference type="InterPro" id="IPR011055">
    <property type="entry name" value="Dup_hybrid_motif"/>
</dbReference>
<dbReference type="Proteomes" id="UP001210231">
    <property type="component" value="Unassembled WGS sequence"/>
</dbReference>
<dbReference type="Gene3D" id="2.70.70.10">
    <property type="entry name" value="Glucose Permease (Domain IIA)"/>
    <property type="match status" value="1"/>
</dbReference>
<organism evidence="5 6">
    <name type="scientific">Polluticaenibacter yanchengensis</name>
    <dbReference type="NCBI Taxonomy" id="3014562"/>
    <lineage>
        <taxon>Bacteria</taxon>
        <taxon>Pseudomonadati</taxon>
        <taxon>Bacteroidota</taxon>
        <taxon>Chitinophagia</taxon>
        <taxon>Chitinophagales</taxon>
        <taxon>Chitinophagaceae</taxon>
        <taxon>Polluticaenibacter</taxon>
    </lineage>
</organism>
<feature type="region of interest" description="Disordered" evidence="3">
    <location>
        <begin position="274"/>
        <end position="342"/>
    </location>
</feature>
<dbReference type="SUPFAM" id="SSF51261">
    <property type="entry name" value="Duplicated hybrid motif"/>
    <property type="match status" value="1"/>
</dbReference>
<dbReference type="Pfam" id="PF01551">
    <property type="entry name" value="Peptidase_M23"/>
    <property type="match status" value="1"/>
</dbReference>
<comment type="caution">
    <text evidence="5">The sequence shown here is derived from an EMBL/GenBank/DDBJ whole genome shotgun (WGS) entry which is preliminary data.</text>
</comment>
<reference evidence="5 6" key="1">
    <citation type="submission" date="2022-12" db="EMBL/GenBank/DDBJ databases">
        <title>Chitinophagaceae gen. sp. nov., a new member of the family Chitinophagaceae, isolated from soil in a chemical factory.</title>
        <authorList>
            <person name="Ke Z."/>
        </authorList>
    </citation>
    <scope>NUCLEOTIDE SEQUENCE [LARGE SCALE GENOMIC DNA]</scope>
    <source>
        <strain evidence="5 6">LY-5</strain>
    </source>
</reference>
<dbReference type="RefSeq" id="WP_407031333.1">
    <property type="nucleotide sequence ID" value="NZ_JAQGEF010000009.1"/>
</dbReference>
<dbReference type="InterPro" id="IPR050570">
    <property type="entry name" value="Cell_wall_metabolism_enzyme"/>
</dbReference>
<dbReference type="PANTHER" id="PTHR21666">
    <property type="entry name" value="PEPTIDASE-RELATED"/>
    <property type="match status" value="1"/>
</dbReference>
<feature type="domain" description="M23ase beta-sheet core" evidence="4">
    <location>
        <begin position="388"/>
        <end position="471"/>
    </location>
</feature>
<keyword evidence="1" id="KW-0732">Signal</keyword>
<keyword evidence="6" id="KW-1185">Reference proteome</keyword>
<protein>
    <submittedName>
        <fullName evidence="5">Peptidoglycan DD-metalloendopeptidase family protein</fullName>
    </submittedName>
</protein>
<proteinExistence type="predicted"/>
<feature type="compositionally biased region" description="Basic and acidic residues" evidence="3">
    <location>
        <begin position="280"/>
        <end position="293"/>
    </location>
</feature>
<dbReference type="InterPro" id="IPR016047">
    <property type="entry name" value="M23ase_b-sheet_dom"/>
</dbReference>
<sequence length="485" mass="54614">MQKLKQILVLFTAAFFVTVHIHAQTKEELQRKREQLLKEIEDTKAQLKTTREGKTTVLGELRVIEKDINLRNSMITNIKGEVYYVEKDIIKTYRDIDTLKSEIDILKEQYAQSIIYAYKNRTSFDLLNFLFSSENFGDALRRMQYLKTYRGYREKKSEDILRAQDALQGKLNSLKDKRQKKTDALAEQKVHMAELETSKKEKDKVMTNIRGQEKELVAFANKKEAERKKVQQTIQKMIQQEIAAAKIKAEQERKRKEAEAAAIRKAEQDRIAAERAAAQKAERDRIAAEKAEAAKNNTGTTTQPPVTTTPPVAKAEPPKQEPATIVKPAATAPKTNTRPNSVLENAPDVILESEDFERNKGNLPWPVDKGLIVIKFGNNIIDKVVIPSDGIGIETNIGDAVKSISSGEVKFISSIGNMEIVCIKQGKYFITYGNLTGVTVREGQKISRGQVLGRAASEGLGKGQVTLQIDTDRGTLNPEQWIKSR</sequence>
<evidence type="ECO:0000313" key="5">
    <source>
        <dbReference type="EMBL" id="MDA3615008.1"/>
    </source>
</evidence>
<dbReference type="EMBL" id="JAQGEF010000009">
    <property type="protein sequence ID" value="MDA3615008.1"/>
    <property type="molecule type" value="Genomic_DNA"/>
</dbReference>
<keyword evidence="2" id="KW-0175">Coiled coil</keyword>
<gene>
    <name evidence="5" type="ORF">O3P16_09335</name>
</gene>
<name>A0ABT4UJS1_9BACT</name>
<evidence type="ECO:0000313" key="6">
    <source>
        <dbReference type="Proteomes" id="UP001210231"/>
    </source>
</evidence>
<feature type="coiled-coil region" evidence="2">
    <location>
        <begin position="19"/>
        <end position="53"/>
    </location>
</feature>
<dbReference type="CDD" id="cd12797">
    <property type="entry name" value="M23_peptidase"/>
    <property type="match status" value="1"/>
</dbReference>